<dbReference type="Proteomes" id="UP000077623">
    <property type="component" value="Unassembled WGS sequence"/>
</dbReference>
<name>A0A1A9QF92_9MOLU</name>
<keyword evidence="1" id="KW-0812">Transmembrane</keyword>
<gene>
    <name evidence="2" type="ORF">A6V39_01025</name>
</gene>
<evidence type="ECO:0000256" key="1">
    <source>
        <dbReference type="SAM" id="Phobius"/>
    </source>
</evidence>
<proteinExistence type="predicted"/>
<keyword evidence="1" id="KW-1133">Transmembrane helix</keyword>
<keyword evidence="1" id="KW-0472">Membrane</keyword>
<feature type="transmembrane region" description="Helical" evidence="1">
    <location>
        <begin position="6"/>
        <end position="28"/>
    </location>
</feature>
<dbReference type="EMBL" id="LWUJ01000010">
    <property type="protein sequence ID" value="OAL10635.1"/>
    <property type="molecule type" value="Genomic_DNA"/>
</dbReference>
<comment type="caution">
    <text evidence="2">The sequence shown here is derived from an EMBL/GenBank/DDBJ whole genome shotgun (WGS) entry which is preliminary data.</text>
</comment>
<sequence>MSFLSHLNFVATLATFGCISFAASNFGVKLGKVVSRQNTLGFKYISDSTHSDKLYDAIVKVNSSLNNVPSWAKDKEQLKKWCSSYQTSTRYWKDASQYCLIRNNVWHKLIENNIELKEIPEIGTNNDCNYELLNAYSDGENSLSYLIGKQKCSKPKK</sequence>
<reference evidence="3" key="1">
    <citation type="submission" date="2016-04" db="EMBL/GenBank/DDBJ databases">
        <authorList>
            <person name="Quiroz-Castaneda R.E."/>
            <person name="Martinez-Ocampo F."/>
        </authorList>
    </citation>
    <scope>NUCLEOTIDE SEQUENCE [LARGE SCALE GENOMIC DNA]</scope>
    <source>
        <strain evidence="3">INIFAP01</strain>
    </source>
</reference>
<keyword evidence="3" id="KW-1185">Reference proteome</keyword>
<evidence type="ECO:0000313" key="3">
    <source>
        <dbReference type="Proteomes" id="UP000077623"/>
    </source>
</evidence>
<organism evidence="2 3">
    <name type="scientific">Candidatus Mycoplasma haematobovis</name>
    <dbReference type="NCBI Taxonomy" id="432608"/>
    <lineage>
        <taxon>Bacteria</taxon>
        <taxon>Bacillati</taxon>
        <taxon>Mycoplasmatota</taxon>
        <taxon>Mollicutes</taxon>
        <taxon>Mycoplasmataceae</taxon>
        <taxon>Mycoplasma</taxon>
    </lineage>
</organism>
<dbReference type="STRING" id="432608.A6V39_01025"/>
<accession>A0A1A9QF92</accession>
<dbReference type="RefSeq" id="WP_187149871.1">
    <property type="nucleotide sequence ID" value="NZ_LWUJ01000010.1"/>
</dbReference>
<evidence type="ECO:0000313" key="2">
    <source>
        <dbReference type="EMBL" id="OAL10635.1"/>
    </source>
</evidence>
<dbReference type="AlphaFoldDB" id="A0A1A9QF92"/>
<protein>
    <submittedName>
        <fullName evidence="2">Uncharacterized protein</fullName>
    </submittedName>
</protein>